<proteinExistence type="inferred from homology"/>
<dbReference type="KEGG" id="nde:NIDE3776"/>
<keyword evidence="2" id="KW-0662">Pyridine nucleotide biosynthesis</keyword>
<evidence type="ECO:0000256" key="1">
    <source>
        <dbReference type="ARBA" id="ARBA00006336"/>
    </source>
</evidence>
<dbReference type="AlphaFoldDB" id="D8P7V6"/>
<evidence type="ECO:0000256" key="5">
    <source>
        <dbReference type="ARBA" id="ARBA00037900"/>
    </source>
</evidence>
<protein>
    <recommendedName>
        <fullName evidence="6">nicotinamidase</fullName>
        <ecNumber evidence="6">3.5.1.19</ecNumber>
    </recommendedName>
    <alternativeName>
        <fullName evidence="7">Nicotinamide deamidase</fullName>
    </alternativeName>
</protein>
<comment type="similarity">
    <text evidence="1">Belongs to the isochorismatase family.</text>
</comment>
<dbReference type="Pfam" id="PF00857">
    <property type="entry name" value="Isochorismatase"/>
    <property type="match status" value="1"/>
</dbReference>
<keyword evidence="10" id="KW-1185">Reference proteome</keyword>
<dbReference type="Gene3D" id="3.40.50.850">
    <property type="entry name" value="Isochorismatase-like"/>
    <property type="match status" value="1"/>
</dbReference>
<comment type="pathway">
    <text evidence="5">Cofactor biosynthesis; nicotinate biosynthesis; nicotinate from nicotinamide: step 1/1.</text>
</comment>
<evidence type="ECO:0000259" key="8">
    <source>
        <dbReference type="Pfam" id="PF00857"/>
    </source>
</evidence>
<evidence type="ECO:0000256" key="3">
    <source>
        <dbReference type="ARBA" id="ARBA00022723"/>
    </source>
</evidence>
<dbReference type="EMBL" id="FP929003">
    <property type="protein sequence ID" value="CBK43452.1"/>
    <property type="molecule type" value="Genomic_DNA"/>
</dbReference>
<evidence type="ECO:0000256" key="7">
    <source>
        <dbReference type="ARBA" id="ARBA00043224"/>
    </source>
</evidence>
<accession>D8P7V6</accession>
<evidence type="ECO:0000313" key="10">
    <source>
        <dbReference type="Proteomes" id="UP000001660"/>
    </source>
</evidence>
<dbReference type="EC" id="3.5.1.19" evidence="6"/>
<evidence type="ECO:0000256" key="2">
    <source>
        <dbReference type="ARBA" id="ARBA00022642"/>
    </source>
</evidence>
<gene>
    <name evidence="9" type="primary">pncA</name>
    <name evidence="9" type="ORF">NIDE3776</name>
</gene>
<keyword evidence="3" id="KW-0479">Metal-binding</keyword>
<evidence type="ECO:0000256" key="6">
    <source>
        <dbReference type="ARBA" id="ARBA00039017"/>
    </source>
</evidence>
<organism evidence="9 10">
    <name type="scientific">Nitrospira defluvii</name>
    <dbReference type="NCBI Taxonomy" id="330214"/>
    <lineage>
        <taxon>Bacteria</taxon>
        <taxon>Pseudomonadati</taxon>
        <taxon>Nitrospirota</taxon>
        <taxon>Nitrospiria</taxon>
        <taxon>Nitrospirales</taxon>
        <taxon>Nitrospiraceae</taxon>
        <taxon>Nitrospira</taxon>
    </lineage>
</organism>
<dbReference type="PANTHER" id="PTHR11080:SF2">
    <property type="entry name" value="LD05707P"/>
    <property type="match status" value="1"/>
</dbReference>
<keyword evidence="4 9" id="KW-0378">Hydrolase</keyword>
<feature type="domain" description="Isochorismatase-like" evidence="8">
    <location>
        <begin position="9"/>
        <end position="186"/>
    </location>
</feature>
<name>D8P7V6_9BACT</name>
<dbReference type="InterPro" id="IPR000868">
    <property type="entry name" value="Isochorismatase-like_dom"/>
</dbReference>
<evidence type="ECO:0000256" key="4">
    <source>
        <dbReference type="ARBA" id="ARBA00022801"/>
    </source>
</evidence>
<dbReference type="OrthoDB" id="9785724at2"/>
<dbReference type="GO" id="GO:0046872">
    <property type="term" value="F:metal ion binding"/>
    <property type="evidence" value="ECO:0007669"/>
    <property type="project" value="UniProtKB-KW"/>
</dbReference>
<dbReference type="Proteomes" id="UP000001660">
    <property type="component" value="Chromosome"/>
</dbReference>
<dbReference type="GO" id="GO:0019363">
    <property type="term" value="P:pyridine nucleotide biosynthetic process"/>
    <property type="evidence" value="ECO:0007669"/>
    <property type="project" value="UniProtKB-KW"/>
</dbReference>
<reference evidence="9 10" key="1">
    <citation type="journal article" date="2010" name="Proc. Natl. Acad. Sci. U.S.A.">
        <title>A Nitrospira metagenome illuminates the physiology and evolution of globally important nitrite-oxidizing bacteria.</title>
        <authorList>
            <person name="Lucker S."/>
            <person name="Wagner M."/>
            <person name="Maixner F."/>
            <person name="Pelletier E."/>
            <person name="Koch H."/>
            <person name="Vacherie B."/>
            <person name="Rattei T."/>
            <person name="Sinninghe Damste J."/>
            <person name="Spieck E."/>
            <person name="Le Paslier D."/>
            <person name="Daims H."/>
        </authorList>
    </citation>
    <scope>NUCLEOTIDE SEQUENCE [LARGE SCALE GENOMIC DNA]</scope>
</reference>
<sequence>MKSLLPGDALLIVDVQNDFVANGALAVPGGREVIPVLRRYLALFAEHGLPVFATRDWHPPDHCSFHTQGGPWPPHCVAHTPGAQFPDDLRLPPSVMVISKGADPAREAYSGFQGTSLHERLRAARIGRLFIGGLATDYCVLETVRDARALGYEVFLLVDAIRPVNVLPDDGRRAEEAMVQAGAIPLCLERLAA</sequence>
<dbReference type="SUPFAM" id="SSF52499">
    <property type="entry name" value="Isochorismatase-like hydrolases"/>
    <property type="match status" value="1"/>
</dbReference>
<dbReference type="InterPro" id="IPR052347">
    <property type="entry name" value="Isochorismatase_Nicotinamidase"/>
</dbReference>
<dbReference type="eggNOG" id="COG1335">
    <property type="taxonomic scope" value="Bacteria"/>
</dbReference>
<dbReference type="HOGENOM" id="CLU_068979_13_1_0"/>
<dbReference type="STRING" id="330214.NIDE3776"/>
<dbReference type="GO" id="GO:0008936">
    <property type="term" value="F:nicotinamidase activity"/>
    <property type="evidence" value="ECO:0007669"/>
    <property type="project" value="UniProtKB-EC"/>
</dbReference>
<dbReference type="PANTHER" id="PTHR11080">
    <property type="entry name" value="PYRAZINAMIDASE/NICOTINAMIDASE"/>
    <property type="match status" value="1"/>
</dbReference>
<dbReference type="InterPro" id="IPR036380">
    <property type="entry name" value="Isochorismatase-like_sf"/>
</dbReference>
<evidence type="ECO:0000313" key="9">
    <source>
        <dbReference type="EMBL" id="CBK43452.1"/>
    </source>
</evidence>